<protein>
    <submittedName>
        <fullName evidence="2">Uncharacterized protein</fullName>
    </submittedName>
</protein>
<dbReference type="AlphaFoldDB" id="A0AAV7MUQ4"/>
<reference evidence="2" key="1">
    <citation type="journal article" date="2022" name="bioRxiv">
        <title>Sequencing and chromosome-scale assembly of the giantPleurodeles waltlgenome.</title>
        <authorList>
            <person name="Brown T."/>
            <person name="Elewa A."/>
            <person name="Iarovenko S."/>
            <person name="Subramanian E."/>
            <person name="Araus A.J."/>
            <person name="Petzold A."/>
            <person name="Susuki M."/>
            <person name="Suzuki K.-i.T."/>
            <person name="Hayashi T."/>
            <person name="Toyoda A."/>
            <person name="Oliveira C."/>
            <person name="Osipova E."/>
            <person name="Leigh N.D."/>
            <person name="Simon A."/>
            <person name="Yun M.H."/>
        </authorList>
    </citation>
    <scope>NUCLEOTIDE SEQUENCE</scope>
    <source>
        <strain evidence="2">20211129_DDA</strain>
        <tissue evidence="2">Liver</tissue>
    </source>
</reference>
<feature type="compositionally biased region" description="Basic and acidic residues" evidence="1">
    <location>
        <begin position="43"/>
        <end position="59"/>
    </location>
</feature>
<sequence>MKGRLRVAATRPERKALKLRQQHDRAPGLARLQRRMMTVARCAETRETREHERERESKDTTLNGMAHK</sequence>
<evidence type="ECO:0000313" key="2">
    <source>
        <dbReference type="EMBL" id="KAJ1107096.1"/>
    </source>
</evidence>
<proteinExistence type="predicted"/>
<gene>
    <name evidence="2" type="ORF">NDU88_004493</name>
</gene>
<evidence type="ECO:0000313" key="3">
    <source>
        <dbReference type="Proteomes" id="UP001066276"/>
    </source>
</evidence>
<keyword evidence="3" id="KW-1185">Reference proteome</keyword>
<dbReference type="EMBL" id="JANPWB010000013">
    <property type="protein sequence ID" value="KAJ1107096.1"/>
    <property type="molecule type" value="Genomic_DNA"/>
</dbReference>
<feature type="region of interest" description="Disordered" evidence="1">
    <location>
        <begin position="43"/>
        <end position="68"/>
    </location>
</feature>
<dbReference type="Proteomes" id="UP001066276">
    <property type="component" value="Chromosome 9"/>
</dbReference>
<name>A0AAV7MUQ4_PLEWA</name>
<evidence type="ECO:0000256" key="1">
    <source>
        <dbReference type="SAM" id="MobiDB-lite"/>
    </source>
</evidence>
<organism evidence="2 3">
    <name type="scientific">Pleurodeles waltl</name>
    <name type="common">Iberian ribbed newt</name>
    <dbReference type="NCBI Taxonomy" id="8319"/>
    <lineage>
        <taxon>Eukaryota</taxon>
        <taxon>Metazoa</taxon>
        <taxon>Chordata</taxon>
        <taxon>Craniata</taxon>
        <taxon>Vertebrata</taxon>
        <taxon>Euteleostomi</taxon>
        <taxon>Amphibia</taxon>
        <taxon>Batrachia</taxon>
        <taxon>Caudata</taxon>
        <taxon>Salamandroidea</taxon>
        <taxon>Salamandridae</taxon>
        <taxon>Pleurodelinae</taxon>
        <taxon>Pleurodeles</taxon>
    </lineage>
</organism>
<comment type="caution">
    <text evidence="2">The sequence shown here is derived from an EMBL/GenBank/DDBJ whole genome shotgun (WGS) entry which is preliminary data.</text>
</comment>
<accession>A0AAV7MUQ4</accession>